<gene>
    <name evidence="1" type="ORF">TH25_23725</name>
</gene>
<proteinExistence type="predicted"/>
<evidence type="ECO:0000313" key="1">
    <source>
        <dbReference type="EMBL" id="RCK41439.1"/>
    </source>
</evidence>
<dbReference type="Proteomes" id="UP000252517">
    <property type="component" value="Unassembled WGS sequence"/>
</dbReference>
<dbReference type="EMBL" id="JPWH01000034">
    <property type="protein sequence ID" value="RCK41439.1"/>
    <property type="molecule type" value="Genomic_DNA"/>
</dbReference>
<sequence>MWDPDDVALMLKKYGLAGGFYINPLHFTGIGKAFENADMSVPGDHTLEGASVALSASARKKALIGGASFNKDYLEPMEYSDHENISNASDGFWGSQVERNWGSVAWSSYGSILEKLEQQFPQTLSLTVKEVNPEFNLVEMPVFALGYNWSASNDDSGKYAADKIKQWVAKAKQRAADIGAQCPGAIVLTHSMGGLVARSAAMIHGAAGDIFAVLHTVMPTDGAAAAYKRFHFGFEHPEFSIFSPIDGAFERAGYVVLGRQGQLVTAILGHMPGGQELLPNKRYKDNEGKAQWLTVKNPERNWAVKWFSDDEPFIELPKRNPYTEIYRREDRMYRAANPEWLFPEGMEDLPPTKSGFQYFSEVNKDAELFHDILVSSGDFHEVTYLCYSDDPGLKTYDRVDWESAKPFGSWGRDVSEKDVSADRTEDYRREGLLWGSEEDKEISGGWVGTDFKIAAPSGAGDMTVPASSGRFAAAVPKSRRTGHKSGYMHEPALKAGIVETWVKDTMVEVLGKCTLY</sequence>
<reference evidence="1 2" key="1">
    <citation type="submission" date="2014-07" db="EMBL/GenBank/DDBJ databases">
        <title>Draft genome sequence of Thalassospira profundimaris S25-3-2.</title>
        <authorList>
            <person name="Lai Q."/>
            <person name="Shao Z."/>
        </authorList>
    </citation>
    <scope>NUCLEOTIDE SEQUENCE [LARGE SCALE GENOMIC DNA]</scope>
    <source>
        <strain evidence="1 2">S25-3-2</strain>
    </source>
</reference>
<dbReference type="SUPFAM" id="SSF53474">
    <property type="entry name" value="alpha/beta-Hydrolases"/>
    <property type="match status" value="1"/>
</dbReference>
<comment type="caution">
    <text evidence="1">The sequence shown here is derived from an EMBL/GenBank/DDBJ whole genome shotgun (WGS) entry which is preliminary data.</text>
</comment>
<dbReference type="InterPro" id="IPR029058">
    <property type="entry name" value="AB_hydrolase_fold"/>
</dbReference>
<accession>A0A367WJM1</accession>
<dbReference type="Gene3D" id="3.40.50.1820">
    <property type="entry name" value="alpha/beta hydrolase"/>
    <property type="match status" value="1"/>
</dbReference>
<protein>
    <submittedName>
        <fullName evidence="1">Uncharacterized protein</fullName>
    </submittedName>
</protein>
<dbReference type="AlphaFoldDB" id="A0A367WJM1"/>
<evidence type="ECO:0000313" key="2">
    <source>
        <dbReference type="Proteomes" id="UP000252517"/>
    </source>
</evidence>
<name>A0A367WJM1_9PROT</name>
<organism evidence="1 2">
    <name type="scientific">Thalassospira profundimaris</name>
    <dbReference type="NCBI Taxonomy" id="502049"/>
    <lineage>
        <taxon>Bacteria</taxon>
        <taxon>Pseudomonadati</taxon>
        <taxon>Pseudomonadota</taxon>
        <taxon>Alphaproteobacteria</taxon>
        <taxon>Rhodospirillales</taxon>
        <taxon>Thalassospiraceae</taxon>
        <taxon>Thalassospira</taxon>
    </lineage>
</organism>